<accession>A0A371E7K9</accession>
<evidence type="ECO:0000313" key="1">
    <source>
        <dbReference type="EMBL" id="RDX62015.1"/>
    </source>
</evidence>
<dbReference type="AlphaFoldDB" id="A0A371E7K9"/>
<dbReference type="EMBL" id="QJKJ01015750">
    <property type="protein sequence ID" value="RDX62015.1"/>
    <property type="molecule type" value="Genomic_DNA"/>
</dbReference>
<proteinExistence type="predicted"/>
<dbReference type="Proteomes" id="UP000257109">
    <property type="component" value="Unassembled WGS sequence"/>
</dbReference>
<name>A0A371E7K9_MUCPR</name>
<evidence type="ECO:0000313" key="2">
    <source>
        <dbReference type="Proteomes" id="UP000257109"/>
    </source>
</evidence>
<reference evidence="1" key="1">
    <citation type="submission" date="2018-05" db="EMBL/GenBank/DDBJ databases">
        <title>Draft genome of Mucuna pruriens seed.</title>
        <authorList>
            <person name="Nnadi N.E."/>
            <person name="Vos R."/>
            <person name="Hasami M.H."/>
            <person name="Devisetty U.K."/>
            <person name="Aguiy J.C."/>
        </authorList>
    </citation>
    <scope>NUCLEOTIDE SEQUENCE [LARGE SCALE GENOMIC DNA]</scope>
    <source>
        <strain evidence="1">JCA_2017</strain>
    </source>
</reference>
<gene>
    <name evidence="1" type="ORF">CR513_59701</name>
</gene>
<dbReference type="OrthoDB" id="1746033at2759"/>
<organism evidence="1 2">
    <name type="scientific">Mucuna pruriens</name>
    <name type="common">Velvet bean</name>
    <name type="synonym">Dolichos pruriens</name>
    <dbReference type="NCBI Taxonomy" id="157652"/>
    <lineage>
        <taxon>Eukaryota</taxon>
        <taxon>Viridiplantae</taxon>
        <taxon>Streptophyta</taxon>
        <taxon>Embryophyta</taxon>
        <taxon>Tracheophyta</taxon>
        <taxon>Spermatophyta</taxon>
        <taxon>Magnoliopsida</taxon>
        <taxon>eudicotyledons</taxon>
        <taxon>Gunneridae</taxon>
        <taxon>Pentapetalae</taxon>
        <taxon>rosids</taxon>
        <taxon>fabids</taxon>
        <taxon>Fabales</taxon>
        <taxon>Fabaceae</taxon>
        <taxon>Papilionoideae</taxon>
        <taxon>50 kb inversion clade</taxon>
        <taxon>NPAAA clade</taxon>
        <taxon>indigoferoid/millettioid clade</taxon>
        <taxon>Phaseoleae</taxon>
        <taxon>Mucuna</taxon>
    </lineage>
</organism>
<sequence length="103" mass="12009">MAEDKVITLGPNELLNLVRRKKLSYIEGSDPPIDDLKFLHHDMAIEHYDSKNKLKLFVLFLRLRISSRHKMHFTTSYDTKGRIFNSKQGALSRIKYYGTLNGL</sequence>
<protein>
    <submittedName>
        <fullName evidence="1">Uncharacterized protein</fullName>
    </submittedName>
</protein>
<keyword evidence="2" id="KW-1185">Reference proteome</keyword>
<comment type="caution">
    <text evidence="1">The sequence shown here is derived from an EMBL/GenBank/DDBJ whole genome shotgun (WGS) entry which is preliminary data.</text>
</comment>
<feature type="non-terminal residue" evidence="1">
    <location>
        <position position="1"/>
    </location>
</feature>